<proteinExistence type="inferred from homology"/>
<reference evidence="7" key="3">
    <citation type="submission" date="2025-09" db="UniProtKB">
        <authorList>
            <consortium name="Ensembl"/>
        </authorList>
    </citation>
    <scope>IDENTIFICATION</scope>
</reference>
<dbReference type="SUPFAM" id="SSF52058">
    <property type="entry name" value="L domain-like"/>
    <property type="match status" value="2"/>
</dbReference>
<dbReference type="GO" id="GO:0098609">
    <property type="term" value="P:cell-cell adhesion"/>
    <property type="evidence" value="ECO:0007669"/>
    <property type="project" value="TreeGrafter"/>
</dbReference>
<dbReference type="GO" id="GO:0019901">
    <property type="term" value="F:protein kinase binding"/>
    <property type="evidence" value="ECO:0007669"/>
    <property type="project" value="TreeGrafter"/>
</dbReference>
<dbReference type="Pfam" id="PF23598">
    <property type="entry name" value="LRR_14"/>
    <property type="match status" value="1"/>
</dbReference>
<dbReference type="PROSITE" id="PS50106">
    <property type="entry name" value="PDZ"/>
    <property type="match status" value="1"/>
</dbReference>
<gene>
    <name evidence="7" type="primary">ERBIN</name>
</gene>
<dbReference type="Ensembl" id="ENSLCAT00010014862.1">
    <property type="protein sequence ID" value="ENSLCAP00010014553.1"/>
    <property type="gene ID" value="ENSLCAG00010006490.1"/>
</dbReference>
<dbReference type="GO" id="GO:0098887">
    <property type="term" value="P:neurotransmitter receptor transport, endosome to postsynaptic membrane"/>
    <property type="evidence" value="ECO:0007669"/>
    <property type="project" value="TreeGrafter"/>
</dbReference>
<feature type="compositionally biased region" description="Polar residues" evidence="5">
    <location>
        <begin position="1010"/>
        <end position="1031"/>
    </location>
</feature>
<feature type="compositionally biased region" description="Polar residues" evidence="5">
    <location>
        <begin position="618"/>
        <end position="636"/>
    </location>
</feature>
<accession>A0A4W6CQG7</accession>
<name>A0A4W6CQG7_LATCA</name>
<dbReference type="GO" id="GO:0014069">
    <property type="term" value="C:postsynaptic density"/>
    <property type="evidence" value="ECO:0007669"/>
    <property type="project" value="TreeGrafter"/>
</dbReference>
<dbReference type="InterPro" id="IPR001611">
    <property type="entry name" value="Leu-rich_rpt"/>
</dbReference>
<keyword evidence="4" id="KW-0677">Repeat</keyword>
<comment type="similarity">
    <text evidence="1">Belongs to the LAP (LRR and PDZ) protein family.</text>
</comment>
<dbReference type="AlphaFoldDB" id="A0A4W6CQG7"/>
<feature type="compositionally biased region" description="Basic and acidic residues" evidence="5">
    <location>
        <begin position="814"/>
        <end position="824"/>
    </location>
</feature>
<feature type="compositionally biased region" description="Basic and acidic residues" evidence="5">
    <location>
        <begin position="585"/>
        <end position="596"/>
    </location>
</feature>
<dbReference type="PANTHER" id="PTHR23119:SF46">
    <property type="entry name" value="ERBB2 INTERACTING PROTEIN"/>
    <property type="match status" value="1"/>
</dbReference>
<dbReference type="GO" id="GO:0098968">
    <property type="term" value="P:neurotransmitter receptor transport postsynaptic membrane to endosome"/>
    <property type="evidence" value="ECO:0007669"/>
    <property type="project" value="TreeGrafter"/>
</dbReference>
<evidence type="ECO:0000256" key="4">
    <source>
        <dbReference type="ARBA" id="ARBA00022737"/>
    </source>
</evidence>
<dbReference type="SMART" id="SM00228">
    <property type="entry name" value="PDZ"/>
    <property type="match status" value="1"/>
</dbReference>
<feature type="compositionally biased region" description="Low complexity" evidence="5">
    <location>
        <begin position="605"/>
        <end position="617"/>
    </location>
</feature>
<evidence type="ECO:0000256" key="3">
    <source>
        <dbReference type="ARBA" id="ARBA00022614"/>
    </source>
</evidence>
<dbReference type="GO" id="GO:0045197">
    <property type="term" value="P:establishment or maintenance of epithelial cell apical/basal polarity"/>
    <property type="evidence" value="ECO:0007669"/>
    <property type="project" value="TreeGrafter"/>
</dbReference>
<evidence type="ECO:0000256" key="5">
    <source>
        <dbReference type="SAM" id="MobiDB-lite"/>
    </source>
</evidence>
<dbReference type="Pfam" id="PF13855">
    <property type="entry name" value="LRR_8"/>
    <property type="match status" value="3"/>
</dbReference>
<dbReference type="FunFam" id="3.80.10.10:FF:002520">
    <property type="entry name" value="Erbb2 interacting protein"/>
    <property type="match status" value="1"/>
</dbReference>
<keyword evidence="8" id="KW-1185">Reference proteome</keyword>
<dbReference type="Gene3D" id="2.30.42.10">
    <property type="match status" value="1"/>
</dbReference>
<dbReference type="SMART" id="SM00369">
    <property type="entry name" value="LRR_TYP"/>
    <property type="match status" value="11"/>
</dbReference>
<dbReference type="FunFam" id="3.80.10.10:FF:000735">
    <property type="entry name" value="Erbb2 interacting protein"/>
    <property type="match status" value="1"/>
</dbReference>
<dbReference type="InterPro" id="IPR001478">
    <property type="entry name" value="PDZ"/>
</dbReference>
<dbReference type="PROSITE" id="PS51450">
    <property type="entry name" value="LRR"/>
    <property type="match status" value="4"/>
</dbReference>
<evidence type="ECO:0000256" key="1">
    <source>
        <dbReference type="ARBA" id="ARBA00007772"/>
    </source>
</evidence>
<evidence type="ECO:0000256" key="2">
    <source>
        <dbReference type="ARBA" id="ARBA00022553"/>
    </source>
</evidence>
<dbReference type="Gene3D" id="3.80.10.10">
    <property type="entry name" value="Ribonuclease Inhibitor"/>
    <property type="match status" value="3"/>
</dbReference>
<dbReference type="InterPro" id="IPR036034">
    <property type="entry name" value="PDZ_sf"/>
</dbReference>
<dbReference type="SMART" id="SM00365">
    <property type="entry name" value="LRR_SD22"/>
    <property type="match status" value="6"/>
</dbReference>
<dbReference type="InterPro" id="IPR050614">
    <property type="entry name" value="Synaptic_Scaffolding_LAP-MAGUK"/>
</dbReference>
<dbReference type="Pfam" id="PF00595">
    <property type="entry name" value="PDZ"/>
    <property type="match status" value="1"/>
</dbReference>
<feature type="domain" description="PDZ" evidence="6">
    <location>
        <begin position="1160"/>
        <end position="1249"/>
    </location>
</feature>
<evidence type="ECO:0000259" key="6">
    <source>
        <dbReference type="PROSITE" id="PS50106"/>
    </source>
</evidence>
<feature type="compositionally biased region" description="Polar residues" evidence="5">
    <location>
        <begin position="969"/>
        <end position="979"/>
    </location>
</feature>
<evidence type="ECO:0000313" key="7">
    <source>
        <dbReference type="Ensembl" id="ENSLCAP00010014553.1"/>
    </source>
</evidence>
<feature type="compositionally biased region" description="Low complexity" evidence="5">
    <location>
        <begin position="898"/>
        <end position="914"/>
    </location>
</feature>
<sequence length="1251" mass="138900">MSKRSLFVRLVPCRCLRGEEETVTSLDYSHCSLETVPKEIFSFEKTLQELYLDANQIEELPKQLFNCQLLHRLSMPDNDLTVLPAAIANLINLRELDVSKNSIQEFPENIKNCKVLAIVEASVNPISKLPEGFTQLLSLTQLYLNDAFLEFLPASFGRLTKLQILELRENQLKMLPKSMQKLTQLERLDLGSNEFTEVPEVLEQLTGIRELWMDGNRLTFLPGMLGTLKQLVYLDVSKNNLEMVDEQICGCESLQDLLLSNNALTQLPGSIGSLKKLTTLKVDENQLMYLPDSVGGLTSLDELDCSFNEIEALPSSVGQCVNIRTFAADHNFLTQLPPELGNWKNATVLFLHSNKLESLPEEMGDMQRLKVINLSNNKLKNLPYSFTKLNQMTAMWLSENQSKPLIPLQKEEDPETHKTVLTNYMFPQQTRTEDYIPNSDSESFNPALWEEQRKHRAQVAFECDEDKDERETPPREGNLKPQSVAHRLKEDESGDESGKEAKPIERNHIGVQDVGVKVKSKDTSDTSYSSQKVPLKSSEGSMMNHEDTLEDSEELSDEEEEMKIAEMRPPLIEISINQPKVVTLSKDKKDDGKDADSLLDDTVANSNQNNSNCSSPSRMSDSVSLTTDSSQDNSLCTPERESKIPFLPKSRQEDENMNQPKDTTPLLHNGNGSETSLQALLKTQQTPPEKMGDYDLSMEARLAFIEKGINNGMEDTYTKWDQINMNVSKLPTDNMVQLDELDKTKNGSVSREDLDSKQGFSNDNLEHLQNGNQQVSDCISSLGNKSQAVRVETSAVRVASTGVTASSDMSLSRSTEELSPEKRCHPPQVMKSHSVSNIEAGGMRLYSFDGDDDSYDTAAMTRMAGAGPGPGAQGQSIVRSKSAGQLLNDQTLQIYPSSSASSSDLLSSSKPPASTSKYPVSSSMAMGIAPPQYNIQYASSAMPKEGLWAQRTPMPPEHQGYLPPPPHSLANTNYSNRNQAPPYPLQPQQRGPPMAPKPSGDMWAKERLLSTGSQPRSSTLQRQSSTASTASMGDPRRMQMPEGEYMTYRDIHTLARGPLAMSQAMQRPLSARTYSIDVPGASRPLSARPQPHELPERTMSVCDFNYQHNSPSKRPNTRVKSEHSLLDGPAQVSGGVGAGRVPADWRDQVMRHIEAKKMEKIRVKVEKNPELGFSISGGVGGRGNPFRPDDNGIFVTRVQPEGPASKILQPGDKIIQANGYSFVNIDHGNAVSLLKTFPNTVDLTIIREMQA</sequence>
<dbReference type="InterPro" id="IPR032675">
    <property type="entry name" value="LRR_dom_sf"/>
</dbReference>
<dbReference type="Proteomes" id="UP000314980">
    <property type="component" value="Unassembled WGS sequence"/>
</dbReference>
<feature type="compositionally biased region" description="Basic and acidic residues" evidence="5">
    <location>
        <begin position="469"/>
        <end position="478"/>
    </location>
</feature>
<dbReference type="GO" id="GO:0045211">
    <property type="term" value="C:postsynaptic membrane"/>
    <property type="evidence" value="ECO:0007669"/>
    <property type="project" value="TreeGrafter"/>
</dbReference>
<feature type="region of interest" description="Disordered" evidence="5">
    <location>
        <begin position="462"/>
        <end position="673"/>
    </location>
</feature>
<dbReference type="GO" id="GO:0043113">
    <property type="term" value="P:receptor clustering"/>
    <property type="evidence" value="ECO:0007669"/>
    <property type="project" value="TreeGrafter"/>
</dbReference>
<evidence type="ECO:0000313" key="8">
    <source>
        <dbReference type="Proteomes" id="UP000314980"/>
    </source>
</evidence>
<dbReference type="SMART" id="SM00364">
    <property type="entry name" value="LRR_BAC"/>
    <property type="match status" value="9"/>
</dbReference>
<dbReference type="InterPro" id="IPR055414">
    <property type="entry name" value="LRR_R13L4/SHOC2-like"/>
</dbReference>
<keyword evidence="2" id="KW-0597">Phosphoprotein</keyword>
<dbReference type="PANTHER" id="PTHR23119">
    <property type="entry name" value="DISCS LARGE"/>
    <property type="match status" value="1"/>
</dbReference>
<feature type="compositionally biased region" description="Acidic residues" evidence="5">
    <location>
        <begin position="548"/>
        <end position="561"/>
    </location>
</feature>
<dbReference type="SUPFAM" id="SSF50156">
    <property type="entry name" value="PDZ domain-like"/>
    <property type="match status" value="1"/>
</dbReference>
<dbReference type="InterPro" id="IPR003591">
    <property type="entry name" value="Leu-rich_rpt_typical-subtyp"/>
</dbReference>
<dbReference type="CDD" id="cd06749">
    <property type="entry name" value="PDZ_densin_erbin-like"/>
    <property type="match status" value="1"/>
</dbReference>
<dbReference type="GeneTree" id="ENSGT00940000159526"/>
<feature type="region of interest" description="Disordered" evidence="5">
    <location>
        <begin position="898"/>
        <end position="921"/>
    </location>
</feature>
<organism evidence="7 8">
    <name type="scientific">Lates calcarifer</name>
    <name type="common">Barramundi</name>
    <name type="synonym">Holocentrus calcarifer</name>
    <dbReference type="NCBI Taxonomy" id="8187"/>
    <lineage>
        <taxon>Eukaryota</taxon>
        <taxon>Metazoa</taxon>
        <taxon>Chordata</taxon>
        <taxon>Craniata</taxon>
        <taxon>Vertebrata</taxon>
        <taxon>Euteleostomi</taxon>
        <taxon>Actinopterygii</taxon>
        <taxon>Neopterygii</taxon>
        <taxon>Teleostei</taxon>
        <taxon>Neoteleostei</taxon>
        <taxon>Acanthomorphata</taxon>
        <taxon>Carangaria</taxon>
        <taxon>Carangaria incertae sedis</taxon>
        <taxon>Centropomidae</taxon>
        <taxon>Lates</taxon>
    </lineage>
</organism>
<reference evidence="8" key="1">
    <citation type="submission" date="2015-09" db="EMBL/GenBank/DDBJ databases">
        <authorList>
            <person name="Sai Rama Sridatta P."/>
        </authorList>
    </citation>
    <scope>NUCLEOTIDE SEQUENCE [LARGE SCALE GENOMIC DNA]</scope>
</reference>
<reference evidence="7" key="2">
    <citation type="submission" date="2025-08" db="UniProtKB">
        <authorList>
            <consortium name="Ensembl"/>
        </authorList>
    </citation>
    <scope>IDENTIFICATION</scope>
</reference>
<dbReference type="FunFam" id="2.30.42.10:FF:000036">
    <property type="entry name" value="Erbin isoform 7"/>
    <property type="match status" value="1"/>
</dbReference>
<feature type="region of interest" description="Disordered" evidence="5">
    <location>
        <begin position="948"/>
        <end position="1039"/>
    </location>
</feature>
<feature type="region of interest" description="Disordered" evidence="5">
    <location>
        <begin position="807"/>
        <end position="833"/>
    </location>
</feature>
<dbReference type="GO" id="GO:0005912">
    <property type="term" value="C:adherens junction"/>
    <property type="evidence" value="ECO:0007669"/>
    <property type="project" value="TreeGrafter"/>
</dbReference>
<keyword evidence="3" id="KW-0433">Leucine-rich repeat</keyword>
<dbReference type="GO" id="GO:0016323">
    <property type="term" value="C:basolateral plasma membrane"/>
    <property type="evidence" value="ECO:0007669"/>
    <property type="project" value="TreeGrafter"/>
</dbReference>
<feature type="compositionally biased region" description="Basic and acidic residues" evidence="5">
    <location>
        <begin position="487"/>
        <end position="508"/>
    </location>
</feature>
<protein>
    <submittedName>
        <fullName evidence="7">Erbb2 interacting protein</fullName>
    </submittedName>
</protein>